<feature type="compositionally biased region" description="Basic and acidic residues" evidence="1">
    <location>
        <begin position="60"/>
        <end position="74"/>
    </location>
</feature>
<accession>A0A518IKV4</accession>
<feature type="transmembrane region" description="Helical" evidence="2">
    <location>
        <begin position="7"/>
        <end position="29"/>
    </location>
</feature>
<name>A0A518IKV4_9PLAN</name>
<evidence type="ECO:0000256" key="2">
    <source>
        <dbReference type="SAM" id="Phobius"/>
    </source>
</evidence>
<gene>
    <name evidence="3" type="ORF">Enr17x_58070</name>
</gene>
<feature type="region of interest" description="Disordered" evidence="1">
    <location>
        <begin position="60"/>
        <end position="91"/>
    </location>
</feature>
<organism evidence="3 4">
    <name type="scientific">Gimesia fumaroli</name>
    <dbReference type="NCBI Taxonomy" id="2527976"/>
    <lineage>
        <taxon>Bacteria</taxon>
        <taxon>Pseudomonadati</taxon>
        <taxon>Planctomycetota</taxon>
        <taxon>Planctomycetia</taxon>
        <taxon>Planctomycetales</taxon>
        <taxon>Planctomycetaceae</taxon>
        <taxon>Gimesia</taxon>
    </lineage>
</organism>
<sequence>MGDLFKGLGFVAVTLTVLLVTLGCIGFFIELKQLEADCASLGYGGYMERDGKRQFYLFDDPTRPTTKADRRPSEARPCGELAGRKVKMASQ</sequence>
<dbReference type="EMBL" id="CP037452">
    <property type="protein sequence ID" value="QDV53726.1"/>
    <property type="molecule type" value="Genomic_DNA"/>
</dbReference>
<protein>
    <submittedName>
        <fullName evidence="3">Uncharacterized protein</fullName>
    </submittedName>
</protein>
<dbReference type="AlphaFoldDB" id="A0A518IKV4"/>
<keyword evidence="2" id="KW-1133">Transmembrane helix</keyword>
<dbReference type="Proteomes" id="UP000318313">
    <property type="component" value="Chromosome"/>
</dbReference>
<keyword evidence="4" id="KW-1185">Reference proteome</keyword>
<evidence type="ECO:0000256" key="1">
    <source>
        <dbReference type="SAM" id="MobiDB-lite"/>
    </source>
</evidence>
<dbReference type="KEGG" id="gfm:Enr17x_58070"/>
<keyword evidence="2" id="KW-0812">Transmembrane</keyword>
<dbReference type="PROSITE" id="PS51257">
    <property type="entry name" value="PROKAR_LIPOPROTEIN"/>
    <property type="match status" value="1"/>
</dbReference>
<evidence type="ECO:0000313" key="3">
    <source>
        <dbReference type="EMBL" id="QDV53726.1"/>
    </source>
</evidence>
<keyword evidence="2" id="KW-0472">Membrane</keyword>
<proteinExistence type="predicted"/>
<reference evidence="3 4" key="1">
    <citation type="submission" date="2019-03" db="EMBL/GenBank/DDBJ databases">
        <title>Deep-cultivation of Planctomycetes and their phenomic and genomic characterization uncovers novel biology.</title>
        <authorList>
            <person name="Wiegand S."/>
            <person name="Jogler M."/>
            <person name="Boedeker C."/>
            <person name="Pinto D."/>
            <person name="Vollmers J."/>
            <person name="Rivas-Marin E."/>
            <person name="Kohn T."/>
            <person name="Peeters S.H."/>
            <person name="Heuer A."/>
            <person name="Rast P."/>
            <person name="Oberbeckmann S."/>
            <person name="Bunk B."/>
            <person name="Jeske O."/>
            <person name="Meyerdierks A."/>
            <person name="Storesund J.E."/>
            <person name="Kallscheuer N."/>
            <person name="Luecker S."/>
            <person name="Lage O.M."/>
            <person name="Pohl T."/>
            <person name="Merkel B.J."/>
            <person name="Hornburger P."/>
            <person name="Mueller R.-W."/>
            <person name="Bruemmer F."/>
            <person name="Labrenz M."/>
            <person name="Spormann A.M."/>
            <person name="Op den Camp H."/>
            <person name="Overmann J."/>
            <person name="Amann R."/>
            <person name="Jetten M.S.M."/>
            <person name="Mascher T."/>
            <person name="Medema M.H."/>
            <person name="Devos D.P."/>
            <person name="Kaster A.-K."/>
            <person name="Ovreas L."/>
            <person name="Rohde M."/>
            <person name="Galperin M.Y."/>
            <person name="Jogler C."/>
        </authorList>
    </citation>
    <scope>NUCLEOTIDE SEQUENCE [LARGE SCALE GENOMIC DNA]</scope>
    <source>
        <strain evidence="3 4">Enr17</strain>
    </source>
</reference>
<evidence type="ECO:0000313" key="4">
    <source>
        <dbReference type="Proteomes" id="UP000318313"/>
    </source>
</evidence>